<evidence type="ECO:0000313" key="4">
    <source>
        <dbReference type="EMBL" id="AHH18600.1"/>
    </source>
</evidence>
<dbReference type="InterPro" id="IPR013658">
    <property type="entry name" value="SGL"/>
</dbReference>
<dbReference type="eggNOG" id="COG3386">
    <property type="taxonomic scope" value="Bacteria"/>
</dbReference>
<sequence>MLTVASPLSSGYAMTESPRWHAGRLWFVDMHQYQVIAVGPDGKAEVMADLPGQAGGIGWLPDGRLLVVVQDQRRILRQDDSGLVVHADLSDEVPSLLNDMWVDAAGRAYVGEMGFDAHEWFDSDPQVAANWFSGEAPALDVPVTSRLLVVDPDGSSRVAAHDLVFPNGIVVDESSRTLIVAETFAARLAVFDIAPDGSLSRRETWPLGFYPDGIGLDGAGAVWVSDPVKSQARRVTFGGEETGRVSTDQTCIACAVGGEDDRTLFLCTAPTTEPEAARAGLGGRIDAASLATGMSQ</sequence>
<dbReference type="InterPro" id="IPR011042">
    <property type="entry name" value="6-blade_b-propeller_TolB-like"/>
</dbReference>
<dbReference type="EMBL" id="CP006850">
    <property type="protein sequence ID" value="AHH18600.1"/>
    <property type="molecule type" value="Genomic_DNA"/>
</dbReference>
<dbReference type="SUPFAM" id="SSF63829">
    <property type="entry name" value="Calcium-dependent phosphotriesterase"/>
    <property type="match status" value="1"/>
</dbReference>
<protein>
    <submittedName>
        <fullName evidence="4">SMP-30/gluconolaconase/LRE-like region-containing protein</fullName>
    </submittedName>
</protein>
<name>W5TGV3_9NOCA</name>
<evidence type="ECO:0000256" key="2">
    <source>
        <dbReference type="ARBA" id="ARBA00022801"/>
    </source>
</evidence>
<keyword evidence="2" id="KW-0378">Hydrolase</keyword>
<dbReference type="PANTHER" id="PTHR47572:SF4">
    <property type="entry name" value="LACTONASE DRP35"/>
    <property type="match status" value="1"/>
</dbReference>
<evidence type="ECO:0000259" key="3">
    <source>
        <dbReference type="Pfam" id="PF08450"/>
    </source>
</evidence>
<dbReference type="GO" id="GO:0016787">
    <property type="term" value="F:hydrolase activity"/>
    <property type="evidence" value="ECO:0007669"/>
    <property type="project" value="UniProtKB-KW"/>
</dbReference>
<evidence type="ECO:0000313" key="5">
    <source>
        <dbReference type="Proteomes" id="UP000019150"/>
    </source>
</evidence>
<reference evidence="4 5" key="1">
    <citation type="journal article" date="2014" name="Appl. Environ. Microbiol.">
        <title>Insights into the Microbial Degradation of Rubber and Gutta-Percha by Analysis of the Complete Genome of Nocardia nova SH22a.</title>
        <authorList>
            <person name="Luo Q."/>
            <person name="Hiessl S."/>
            <person name="Poehlein A."/>
            <person name="Daniel R."/>
            <person name="Steinbuchel A."/>
        </authorList>
    </citation>
    <scope>NUCLEOTIDE SEQUENCE [LARGE SCALE GENOMIC DNA]</scope>
    <source>
        <strain evidence="4">SH22a</strain>
    </source>
</reference>
<dbReference type="InterPro" id="IPR051262">
    <property type="entry name" value="SMP-30/CGR1_Lactonase"/>
</dbReference>
<dbReference type="AlphaFoldDB" id="W5TGV3"/>
<dbReference type="HOGENOM" id="CLU_036110_4_0_11"/>
<feature type="domain" description="SMP-30/Gluconolactonase/LRE-like region" evidence="3">
    <location>
        <begin position="15"/>
        <end position="269"/>
    </location>
</feature>
<dbReference type="Proteomes" id="UP000019150">
    <property type="component" value="Chromosome"/>
</dbReference>
<evidence type="ECO:0000256" key="1">
    <source>
        <dbReference type="ARBA" id="ARBA00008853"/>
    </source>
</evidence>
<dbReference type="PANTHER" id="PTHR47572">
    <property type="entry name" value="LIPOPROTEIN-RELATED"/>
    <property type="match status" value="1"/>
</dbReference>
<organism evidence="4 5">
    <name type="scientific">Nocardia nova SH22a</name>
    <dbReference type="NCBI Taxonomy" id="1415166"/>
    <lineage>
        <taxon>Bacteria</taxon>
        <taxon>Bacillati</taxon>
        <taxon>Actinomycetota</taxon>
        <taxon>Actinomycetes</taxon>
        <taxon>Mycobacteriales</taxon>
        <taxon>Nocardiaceae</taxon>
        <taxon>Nocardia</taxon>
    </lineage>
</organism>
<dbReference type="Gene3D" id="2.120.10.30">
    <property type="entry name" value="TolB, C-terminal domain"/>
    <property type="match status" value="1"/>
</dbReference>
<gene>
    <name evidence="4" type="ORF">NONO_c38160</name>
</gene>
<accession>W5TGV3</accession>
<dbReference type="PATRIC" id="fig|1415166.3.peg.3914"/>
<dbReference type="STRING" id="1415166.NONO_c38160"/>
<proteinExistence type="inferred from homology"/>
<keyword evidence="5" id="KW-1185">Reference proteome</keyword>
<dbReference type="Pfam" id="PF08450">
    <property type="entry name" value="SGL"/>
    <property type="match status" value="1"/>
</dbReference>
<comment type="similarity">
    <text evidence="1">Belongs to the SMP-30/CGR1 family.</text>
</comment>
<dbReference type="KEGG" id="nno:NONO_c38160"/>